<protein>
    <recommendedName>
        <fullName evidence="6 17">UDP-N-acetylmuramoylalanine--D-glutamate ligase</fullName>
        <ecNumber evidence="5 17">6.3.2.9</ecNumber>
    </recommendedName>
    <alternativeName>
        <fullName evidence="15 17">D-glutamic acid-adding enzyme</fullName>
    </alternativeName>
    <alternativeName>
        <fullName evidence="14 17">UDP-N-acetylmuramoyl-L-alanyl-D-glutamate synthetase</fullName>
    </alternativeName>
</protein>
<dbReference type="SUPFAM" id="SSF53244">
    <property type="entry name" value="MurD-like peptide ligases, peptide-binding domain"/>
    <property type="match status" value="1"/>
</dbReference>
<evidence type="ECO:0000259" key="20">
    <source>
        <dbReference type="Pfam" id="PF08245"/>
    </source>
</evidence>
<evidence type="ECO:0000256" key="6">
    <source>
        <dbReference type="ARBA" id="ARBA00015655"/>
    </source>
</evidence>
<evidence type="ECO:0000256" key="2">
    <source>
        <dbReference type="ARBA" id="ARBA00004496"/>
    </source>
</evidence>
<keyword evidence="10 17" id="KW-0067">ATP-binding</keyword>
<dbReference type="GO" id="GO:0051301">
    <property type="term" value="P:cell division"/>
    <property type="evidence" value="ECO:0007669"/>
    <property type="project" value="UniProtKB-KW"/>
</dbReference>
<dbReference type="InterPro" id="IPR036615">
    <property type="entry name" value="Mur_ligase_C_dom_sf"/>
</dbReference>
<evidence type="ECO:0000256" key="17">
    <source>
        <dbReference type="HAMAP-Rule" id="MF_00639"/>
    </source>
</evidence>
<dbReference type="InterPro" id="IPR036565">
    <property type="entry name" value="Mur-like_cat_sf"/>
</dbReference>
<dbReference type="SUPFAM" id="SSF51984">
    <property type="entry name" value="MurCD N-terminal domain"/>
    <property type="match status" value="1"/>
</dbReference>
<evidence type="ECO:0000256" key="7">
    <source>
        <dbReference type="ARBA" id="ARBA00022490"/>
    </source>
</evidence>
<evidence type="ECO:0000256" key="9">
    <source>
        <dbReference type="ARBA" id="ARBA00022741"/>
    </source>
</evidence>
<evidence type="ECO:0000256" key="5">
    <source>
        <dbReference type="ARBA" id="ARBA00012212"/>
    </source>
</evidence>
<dbReference type="AlphaFoldDB" id="A0A412J593"/>
<feature type="binding site" evidence="17">
    <location>
        <begin position="109"/>
        <end position="115"/>
    </location>
    <ligand>
        <name>ATP</name>
        <dbReference type="ChEBI" id="CHEBI:30616"/>
    </ligand>
</feature>
<dbReference type="HAMAP" id="MF_00639">
    <property type="entry name" value="MurD"/>
    <property type="match status" value="1"/>
</dbReference>
<keyword evidence="17 18" id="KW-0132">Cell division</keyword>
<accession>A0A412J593</accession>
<keyword evidence="12 17" id="KW-0573">Peptidoglycan synthesis</keyword>
<dbReference type="InterPro" id="IPR005762">
    <property type="entry name" value="MurD"/>
</dbReference>
<dbReference type="EC" id="6.3.2.9" evidence="5 17"/>
<organism evidence="21 22">
    <name type="scientific">Holdemanella biformis</name>
    <dbReference type="NCBI Taxonomy" id="1735"/>
    <lineage>
        <taxon>Bacteria</taxon>
        <taxon>Bacillati</taxon>
        <taxon>Bacillota</taxon>
        <taxon>Erysipelotrichia</taxon>
        <taxon>Erysipelotrichales</taxon>
        <taxon>Erysipelotrichaceae</taxon>
        <taxon>Holdemanella</taxon>
    </lineage>
</organism>
<dbReference type="UniPathway" id="UPA00219"/>
<evidence type="ECO:0000256" key="18">
    <source>
        <dbReference type="RuleBase" id="RU003664"/>
    </source>
</evidence>
<evidence type="ECO:0000259" key="19">
    <source>
        <dbReference type="Pfam" id="PF02875"/>
    </source>
</evidence>
<comment type="similarity">
    <text evidence="4 17">Belongs to the MurCDEF family.</text>
</comment>
<dbReference type="Gene3D" id="3.40.1190.10">
    <property type="entry name" value="Mur-like, catalytic domain"/>
    <property type="match status" value="1"/>
</dbReference>
<evidence type="ECO:0000256" key="16">
    <source>
        <dbReference type="ARBA" id="ARBA00047632"/>
    </source>
</evidence>
<evidence type="ECO:0000256" key="14">
    <source>
        <dbReference type="ARBA" id="ARBA00030398"/>
    </source>
</evidence>
<dbReference type="Gene3D" id="3.90.190.20">
    <property type="entry name" value="Mur ligase, C-terminal domain"/>
    <property type="match status" value="1"/>
</dbReference>
<keyword evidence="9 17" id="KW-0547">Nucleotide-binding</keyword>
<dbReference type="InterPro" id="IPR004101">
    <property type="entry name" value="Mur_ligase_C"/>
</dbReference>
<evidence type="ECO:0000256" key="11">
    <source>
        <dbReference type="ARBA" id="ARBA00022960"/>
    </source>
</evidence>
<dbReference type="PANTHER" id="PTHR43692">
    <property type="entry name" value="UDP-N-ACETYLMURAMOYLALANINE--D-GLUTAMATE LIGASE"/>
    <property type="match status" value="1"/>
</dbReference>
<comment type="function">
    <text evidence="1 17 18">Cell wall formation. Catalyzes the addition of glutamate to the nucleotide precursor UDP-N-acetylmuramoyl-L-alanine (UMA).</text>
</comment>
<dbReference type="Pfam" id="PF02875">
    <property type="entry name" value="Mur_ligase_C"/>
    <property type="match status" value="1"/>
</dbReference>
<dbReference type="GO" id="GO:0008360">
    <property type="term" value="P:regulation of cell shape"/>
    <property type="evidence" value="ECO:0007669"/>
    <property type="project" value="UniProtKB-KW"/>
</dbReference>
<keyword evidence="11 17" id="KW-0133">Cell shape</keyword>
<dbReference type="GO" id="GO:0071555">
    <property type="term" value="P:cell wall organization"/>
    <property type="evidence" value="ECO:0007669"/>
    <property type="project" value="UniProtKB-KW"/>
</dbReference>
<sequence>METVLVIGAARSGIAVSKLLLKNGYHVILTDSNKVNEKSELESLGIEVYDEGHPDCLKEKKYAFIVKNPGIPYRVPFVHYFVEQNSKIYTEIEVAYRYTKNFDYAAVTGTDGKTTVTTLLFEMLNRQKKSLVAGNIGTPLCELALEYTDTNYNVALELSNFQLLGIETFRPHVSTVTNLAPDHLDYMDSLEAYYESKMRIYENTNADDYFIRNVDDENVVKYAQNIPCHVIDFSLKRKDVDLYKDDQYAYYKDTQLFKLSDLKIVGEFNCGNAMMASCMAYLMGVSLFNIQEVIREFCGVEHRIEYVDTIDNVRFYNDSKATNTHAACAGLSAFEKNVILLCGGKDKHISFDDLKQYDAVVKKCISFGQTKDKFKDIFSNQVSVETMRDAFEKAVLFAKPGDIVLLCPACSSFDQFKNYEIRGEIFKEMVHDYASKRNEE</sequence>
<evidence type="ECO:0000256" key="3">
    <source>
        <dbReference type="ARBA" id="ARBA00004752"/>
    </source>
</evidence>
<comment type="caution">
    <text evidence="21">The sequence shown here is derived from an EMBL/GenBank/DDBJ whole genome shotgun (WGS) entry which is preliminary data.</text>
</comment>
<dbReference type="Pfam" id="PF08245">
    <property type="entry name" value="Mur_ligase_M"/>
    <property type="match status" value="1"/>
</dbReference>
<dbReference type="RefSeq" id="WP_118319653.1">
    <property type="nucleotide sequence ID" value="NZ_QRVM01000010.1"/>
</dbReference>
<keyword evidence="17 18" id="KW-0131">Cell cycle</keyword>
<feature type="domain" description="Mur ligase C-terminal" evidence="19">
    <location>
        <begin position="302"/>
        <end position="410"/>
    </location>
</feature>
<comment type="subcellular location">
    <subcellularLocation>
        <location evidence="2 17 18">Cytoplasm</location>
    </subcellularLocation>
</comment>
<dbReference type="SUPFAM" id="SSF53623">
    <property type="entry name" value="MurD-like peptide ligases, catalytic domain"/>
    <property type="match status" value="1"/>
</dbReference>
<feature type="domain" description="Mur ligase central" evidence="20">
    <location>
        <begin position="107"/>
        <end position="280"/>
    </location>
</feature>
<keyword evidence="7 17" id="KW-0963">Cytoplasm</keyword>
<keyword evidence="8 17" id="KW-0436">Ligase</keyword>
<dbReference type="GO" id="GO:0005737">
    <property type="term" value="C:cytoplasm"/>
    <property type="evidence" value="ECO:0007669"/>
    <property type="project" value="UniProtKB-SubCell"/>
</dbReference>
<evidence type="ECO:0000256" key="13">
    <source>
        <dbReference type="ARBA" id="ARBA00023316"/>
    </source>
</evidence>
<evidence type="ECO:0000256" key="8">
    <source>
        <dbReference type="ARBA" id="ARBA00022598"/>
    </source>
</evidence>
<evidence type="ECO:0000256" key="1">
    <source>
        <dbReference type="ARBA" id="ARBA00002734"/>
    </source>
</evidence>
<evidence type="ECO:0000313" key="22">
    <source>
        <dbReference type="Proteomes" id="UP000285274"/>
    </source>
</evidence>
<comment type="catalytic activity">
    <reaction evidence="16 17 18">
        <text>UDP-N-acetyl-alpha-D-muramoyl-L-alanine + D-glutamate + ATP = UDP-N-acetyl-alpha-D-muramoyl-L-alanyl-D-glutamate + ADP + phosphate + H(+)</text>
        <dbReference type="Rhea" id="RHEA:16429"/>
        <dbReference type="ChEBI" id="CHEBI:15378"/>
        <dbReference type="ChEBI" id="CHEBI:29986"/>
        <dbReference type="ChEBI" id="CHEBI:30616"/>
        <dbReference type="ChEBI" id="CHEBI:43474"/>
        <dbReference type="ChEBI" id="CHEBI:83898"/>
        <dbReference type="ChEBI" id="CHEBI:83900"/>
        <dbReference type="ChEBI" id="CHEBI:456216"/>
        <dbReference type="EC" id="6.3.2.9"/>
    </reaction>
</comment>
<evidence type="ECO:0000313" key="21">
    <source>
        <dbReference type="EMBL" id="RGS47755.1"/>
    </source>
</evidence>
<evidence type="ECO:0000256" key="15">
    <source>
        <dbReference type="ARBA" id="ARBA00032324"/>
    </source>
</evidence>
<reference evidence="21 22" key="1">
    <citation type="submission" date="2018-08" db="EMBL/GenBank/DDBJ databases">
        <title>A genome reference for cultivated species of the human gut microbiota.</title>
        <authorList>
            <person name="Zou Y."/>
            <person name="Xue W."/>
            <person name="Luo G."/>
        </authorList>
    </citation>
    <scope>NUCLEOTIDE SEQUENCE [LARGE SCALE GENOMIC DNA]</scope>
    <source>
        <strain evidence="21 22">AF22-10AC</strain>
    </source>
</reference>
<dbReference type="EMBL" id="QRVM01000010">
    <property type="protein sequence ID" value="RGS47755.1"/>
    <property type="molecule type" value="Genomic_DNA"/>
</dbReference>
<evidence type="ECO:0000256" key="12">
    <source>
        <dbReference type="ARBA" id="ARBA00022984"/>
    </source>
</evidence>
<dbReference type="NCBIfam" id="TIGR01087">
    <property type="entry name" value="murD"/>
    <property type="match status" value="1"/>
</dbReference>
<dbReference type="Proteomes" id="UP000285274">
    <property type="component" value="Unassembled WGS sequence"/>
</dbReference>
<dbReference type="GO" id="GO:0009252">
    <property type="term" value="P:peptidoglycan biosynthetic process"/>
    <property type="evidence" value="ECO:0007669"/>
    <property type="project" value="UniProtKB-UniRule"/>
</dbReference>
<comment type="pathway">
    <text evidence="3 17 18">Cell wall biogenesis; peptidoglycan biosynthesis.</text>
</comment>
<dbReference type="GO" id="GO:0008764">
    <property type="term" value="F:UDP-N-acetylmuramoylalanine-D-glutamate ligase activity"/>
    <property type="evidence" value="ECO:0007669"/>
    <property type="project" value="UniProtKB-UniRule"/>
</dbReference>
<gene>
    <name evidence="17" type="primary">murD</name>
    <name evidence="21" type="ORF">DWX92_03770</name>
</gene>
<dbReference type="GO" id="GO:0005524">
    <property type="term" value="F:ATP binding"/>
    <property type="evidence" value="ECO:0007669"/>
    <property type="project" value="UniProtKB-UniRule"/>
</dbReference>
<name>A0A412J593_9FIRM</name>
<keyword evidence="13 17" id="KW-0961">Cell wall biogenesis/degradation</keyword>
<dbReference type="InterPro" id="IPR013221">
    <property type="entry name" value="Mur_ligase_cen"/>
</dbReference>
<evidence type="ECO:0000256" key="4">
    <source>
        <dbReference type="ARBA" id="ARBA00010416"/>
    </source>
</evidence>
<proteinExistence type="inferred from homology"/>
<dbReference type="Gene3D" id="3.40.50.720">
    <property type="entry name" value="NAD(P)-binding Rossmann-like Domain"/>
    <property type="match status" value="1"/>
</dbReference>
<dbReference type="PANTHER" id="PTHR43692:SF1">
    <property type="entry name" value="UDP-N-ACETYLMURAMOYLALANINE--D-GLUTAMATE LIGASE"/>
    <property type="match status" value="1"/>
</dbReference>
<evidence type="ECO:0000256" key="10">
    <source>
        <dbReference type="ARBA" id="ARBA00022840"/>
    </source>
</evidence>